<protein>
    <submittedName>
        <fullName evidence="1">GbsR/MarR family transcriptional regulator</fullName>
    </submittedName>
</protein>
<sequence length="165" mass="19001">MIVCKQKSALIEKLGISLESKDQLAPVAARIKAYIILKGKSGTTFEDLVSDLCASKSTISTHLNHLQDLKKIVYFTKLGDRKKYFIINKDSIVQSIDEMVESWTNQKELHLEIRDYKNHSNNSGNLEEDSKFDLEFHDDYIQFLDEVTKSVLKLRSKITTKNNKF</sequence>
<proteinExistence type="predicted"/>
<keyword evidence="2" id="KW-1185">Reference proteome</keyword>
<dbReference type="InterPro" id="IPR036388">
    <property type="entry name" value="WH-like_DNA-bd_sf"/>
</dbReference>
<dbReference type="EMBL" id="JBHTJI010000001">
    <property type="protein sequence ID" value="MFD0990319.1"/>
    <property type="molecule type" value="Genomic_DNA"/>
</dbReference>
<evidence type="ECO:0000313" key="2">
    <source>
        <dbReference type="Proteomes" id="UP001597061"/>
    </source>
</evidence>
<evidence type="ECO:0000313" key="1">
    <source>
        <dbReference type="EMBL" id="MFD0990319.1"/>
    </source>
</evidence>
<name>A0ABW3JJ15_9FLAO</name>
<dbReference type="RefSeq" id="WP_379925924.1">
    <property type="nucleotide sequence ID" value="NZ_JBHTJI010000001.1"/>
</dbReference>
<accession>A0ABW3JJ15</accession>
<comment type="caution">
    <text evidence="1">The sequence shown here is derived from an EMBL/GenBank/DDBJ whole genome shotgun (WGS) entry which is preliminary data.</text>
</comment>
<dbReference type="InterPro" id="IPR036390">
    <property type="entry name" value="WH_DNA-bd_sf"/>
</dbReference>
<dbReference type="Gene3D" id="1.10.10.10">
    <property type="entry name" value="Winged helix-like DNA-binding domain superfamily/Winged helix DNA-binding domain"/>
    <property type="match status" value="1"/>
</dbReference>
<gene>
    <name evidence="1" type="ORF">ACFQ1R_09440</name>
</gene>
<dbReference type="SUPFAM" id="SSF46785">
    <property type="entry name" value="Winged helix' DNA-binding domain"/>
    <property type="match status" value="1"/>
</dbReference>
<organism evidence="1 2">
    <name type="scientific">Mariniflexile jejuense</name>
    <dbReference type="NCBI Taxonomy" id="1173582"/>
    <lineage>
        <taxon>Bacteria</taxon>
        <taxon>Pseudomonadati</taxon>
        <taxon>Bacteroidota</taxon>
        <taxon>Flavobacteriia</taxon>
        <taxon>Flavobacteriales</taxon>
        <taxon>Flavobacteriaceae</taxon>
        <taxon>Mariniflexile</taxon>
    </lineage>
</organism>
<reference evidence="2" key="1">
    <citation type="journal article" date="2019" name="Int. J. Syst. Evol. Microbiol.">
        <title>The Global Catalogue of Microorganisms (GCM) 10K type strain sequencing project: providing services to taxonomists for standard genome sequencing and annotation.</title>
        <authorList>
            <consortium name="The Broad Institute Genomics Platform"/>
            <consortium name="The Broad Institute Genome Sequencing Center for Infectious Disease"/>
            <person name="Wu L."/>
            <person name="Ma J."/>
        </authorList>
    </citation>
    <scope>NUCLEOTIDE SEQUENCE [LARGE SCALE GENOMIC DNA]</scope>
    <source>
        <strain evidence="2">CCUG 62414</strain>
    </source>
</reference>
<dbReference type="Proteomes" id="UP001597061">
    <property type="component" value="Unassembled WGS sequence"/>
</dbReference>